<organism evidence="2 3">
    <name type="scientific">Pneumocystis wakefieldiae</name>
    <dbReference type="NCBI Taxonomy" id="38082"/>
    <lineage>
        <taxon>Eukaryota</taxon>
        <taxon>Fungi</taxon>
        <taxon>Dikarya</taxon>
        <taxon>Ascomycota</taxon>
        <taxon>Taphrinomycotina</taxon>
        <taxon>Pneumocystomycetes</taxon>
        <taxon>Pneumocystaceae</taxon>
        <taxon>Pneumocystis</taxon>
    </lineage>
</organism>
<sequence>MEDEDEIDRRSLKEIWGKGKHPGKGERGNWFYGLHCPTENTELYKLAASLKSKTLIKTEEKYNHEELYSPRRLIRENKSENMFKENFSLSYESKSPKKTSDRSKRSFFWLPEAKGLKKERQNHTLEYDLKTSNPPTFIDMYGTISENNIKIPHPLNPVEQPIKNVYQEKSELLEKQGIPKNISSLSKTDFLLSKLLDCFSKQPKILETKGIQTSKCSTPTTKMSHTYPNYTQTSSSIDSQISSQIFVDARETFIPSPVEEINFYKPKKRENIRKKEEGNPPSYSGVHCLCQKISLRPTLFPPSVSPSKLYTIKNMGNCEPQKCYESKYLNHPFRRKMQISPKNITPSQSSIYSFTPFMKTRIPSTEISQKSVSPNFIIKKELSSPFSYEAKANCSTLEYRKLLANEKDYINDDSICIKGKSIIDESLGMNFENEINQDKKALFSKKVNVSVTNNNDIINCQNAKNDLLDISELEDKIESMLSTLSIENKSNILTRLQEKVASKNNLESILRDKKPLEKMENIKKNTISKQISSNHIKSDIFSEANFEKKKKIRIPSVFLNKNCPLQPISKTAGLTVSSQNIKIAQDTCSKITSSSKNINKKENSRPQDSIITSTRKNNNNQIHVPTEKETDSFLFKSYIKKEHQKNSSPTTNLDRQKLATIQDINSQKGKSSPLVLKNTSMPQLYKKSANTYSSITHNTSTIDSRTFPKSNQNLLKKSVKSFNTRCKVIIPPVFLLEKDNGVNNSNIFKESVSLNQLPPNSASDITLLDGKDNKSYNKKADDHHQKFKLGNFNESKKTSSLSDMKPSFTENIYPQPKLASKNNQNKSDYSSASSSTCYRQEYKNDSRINLASSSLKKTGADSKIDNSTNFFDTSTKTKSVFGDRSLRHKYFVSAYQEAVNISAISSKTTKMNELNRTQPNKIIIPSIFTMS</sequence>
<evidence type="ECO:0000313" key="2">
    <source>
        <dbReference type="EMBL" id="QSL64469.1"/>
    </source>
</evidence>
<dbReference type="OrthoDB" id="5373489at2759"/>
<evidence type="ECO:0000256" key="1">
    <source>
        <dbReference type="SAM" id="MobiDB-lite"/>
    </source>
</evidence>
<feature type="region of interest" description="Disordered" evidence="1">
    <location>
        <begin position="776"/>
        <end position="833"/>
    </location>
</feature>
<dbReference type="Proteomes" id="UP000663699">
    <property type="component" value="Chromosome 2"/>
</dbReference>
<keyword evidence="3" id="KW-1185">Reference proteome</keyword>
<name>A0A899FYW5_9ASCO</name>
<feature type="compositionally biased region" description="Polar residues" evidence="1">
    <location>
        <begin position="606"/>
        <end position="623"/>
    </location>
</feature>
<accession>A0A899FYW5</accession>
<feature type="region of interest" description="Disordered" evidence="1">
    <location>
        <begin position="592"/>
        <end position="624"/>
    </location>
</feature>
<dbReference type="EMBL" id="CP054533">
    <property type="protein sequence ID" value="QSL64469.1"/>
    <property type="molecule type" value="Genomic_DNA"/>
</dbReference>
<evidence type="ECO:0000313" key="3">
    <source>
        <dbReference type="Proteomes" id="UP000663699"/>
    </source>
</evidence>
<proteinExistence type="predicted"/>
<gene>
    <name evidence="2" type="ORF">MERGE_001770</name>
</gene>
<reference evidence="2" key="1">
    <citation type="submission" date="2020-06" db="EMBL/GenBank/DDBJ databases">
        <title>Genomes of multiple members of Pneumocystis genus reveal paths to human pathogen Pneumocystis jirovecii.</title>
        <authorList>
            <person name="Cisse O.H."/>
            <person name="Ma L."/>
            <person name="Dekker J."/>
            <person name="Khil P."/>
            <person name="Jo J."/>
            <person name="Brenchley J."/>
            <person name="Blair R."/>
            <person name="Pahar B."/>
            <person name="Chabe M."/>
            <person name="Van Rompay K.A."/>
            <person name="Keesler R."/>
            <person name="Sukura A."/>
            <person name="Hirsch V."/>
            <person name="Kutty G."/>
            <person name="Liu Y."/>
            <person name="Peng L."/>
            <person name="Chen J."/>
            <person name="Song J."/>
            <person name="Weissenbacher-Lang C."/>
            <person name="Xu J."/>
            <person name="Upham N.S."/>
            <person name="Stajich J.E."/>
            <person name="Cuomo C.A."/>
            <person name="Cushion M.T."/>
            <person name="Kovacs J.A."/>
        </authorList>
    </citation>
    <scope>NUCLEOTIDE SEQUENCE</scope>
    <source>
        <strain evidence="2">2A</strain>
    </source>
</reference>
<protein>
    <submittedName>
        <fullName evidence="2">Uncharacterized protein</fullName>
    </submittedName>
</protein>
<feature type="compositionally biased region" description="Polar residues" evidence="1">
    <location>
        <begin position="798"/>
        <end position="812"/>
    </location>
</feature>
<dbReference type="AlphaFoldDB" id="A0A899FYW5"/>